<keyword evidence="3" id="KW-1185">Reference proteome</keyword>
<feature type="region of interest" description="Disordered" evidence="1">
    <location>
        <begin position="1"/>
        <end position="27"/>
    </location>
</feature>
<comment type="caution">
    <text evidence="2">The sequence shown here is derived from an EMBL/GenBank/DDBJ whole genome shotgun (WGS) entry which is preliminary data.</text>
</comment>
<proteinExistence type="predicted"/>
<reference evidence="2 3" key="1">
    <citation type="journal article" date="2018" name="Front. Plant Sci.">
        <title>Red Clover (Trifolium pratense) and Zigzag Clover (T. medium) - A Picture of Genomic Similarities and Differences.</title>
        <authorList>
            <person name="Dluhosova J."/>
            <person name="Istvanek J."/>
            <person name="Nedelnik J."/>
            <person name="Repkova J."/>
        </authorList>
    </citation>
    <scope>NUCLEOTIDE SEQUENCE [LARGE SCALE GENOMIC DNA]</scope>
    <source>
        <strain evidence="3">cv. 10/8</strain>
        <tissue evidence="2">Leaf</tissue>
    </source>
</reference>
<accession>A0A392VIU9</accession>
<dbReference type="EMBL" id="LXQA011152517">
    <property type="protein sequence ID" value="MCI86891.1"/>
    <property type="molecule type" value="Genomic_DNA"/>
</dbReference>
<dbReference type="AlphaFoldDB" id="A0A392VIU9"/>
<protein>
    <submittedName>
        <fullName evidence="2">Uncharacterized protein</fullName>
    </submittedName>
</protein>
<dbReference type="Proteomes" id="UP000265520">
    <property type="component" value="Unassembled WGS sequence"/>
</dbReference>
<evidence type="ECO:0000313" key="2">
    <source>
        <dbReference type="EMBL" id="MCI86891.1"/>
    </source>
</evidence>
<evidence type="ECO:0000256" key="1">
    <source>
        <dbReference type="SAM" id="MobiDB-lite"/>
    </source>
</evidence>
<name>A0A392VIU9_9FABA</name>
<feature type="non-terminal residue" evidence="2">
    <location>
        <position position="27"/>
    </location>
</feature>
<organism evidence="2 3">
    <name type="scientific">Trifolium medium</name>
    <dbReference type="NCBI Taxonomy" id="97028"/>
    <lineage>
        <taxon>Eukaryota</taxon>
        <taxon>Viridiplantae</taxon>
        <taxon>Streptophyta</taxon>
        <taxon>Embryophyta</taxon>
        <taxon>Tracheophyta</taxon>
        <taxon>Spermatophyta</taxon>
        <taxon>Magnoliopsida</taxon>
        <taxon>eudicotyledons</taxon>
        <taxon>Gunneridae</taxon>
        <taxon>Pentapetalae</taxon>
        <taxon>rosids</taxon>
        <taxon>fabids</taxon>
        <taxon>Fabales</taxon>
        <taxon>Fabaceae</taxon>
        <taxon>Papilionoideae</taxon>
        <taxon>50 kb inversion clade</taxon>
        <taxon>NPAAA clade</taxon>
        <taxon>Hologalegina</taxon>
        <taxon>IRL clade</taxon>
        <taxon>Trifolieae</taxon>
        <taxon>Trifolium</taxon>
    </lineage>
</organism>
<sequence>MGKGSLGTKVGVTAEVRISSHGPLANA</sequence>
<evidence type="ECO:0000313" key="3">
    <source>
        <dbReference type="Proteomes" id="UP000265520"/>
    </source>
</evidence>